<protein>
    <submittedName>
        <fullName evidence="5">T9SS C-terminal target domain-containing protein</fullName>
    </submittedName>
</protein>
<organism evidence="5 6">
    <name type="scientific">Chitinophaga lutea</name>
    <dbReference type="NCBI Taxonomy" id="2488634"/>
    <lineage>
        <taxon>Bacteria</taxon>
        <taxon>Pseudomonadati</taxon>
        <taxon>Bacteroidota</taxon>
        <taxon>Chitinophagia</taxon>
        <taxon>Chitinophagales</taxon>
        <taxon>Chitinophagaceae</taxon>
        <taxon>Chitinophaga</taxon>
    </lineage>
</organism>
<proteinExistence type="inferred from homology"/>
<evidence type="ECO:0000256" key="1">
    <source>
        <dbReference type="ARBA" id="ARBA00006865"/>
    </source>
</evidence>
<name>A0A3N4PVM2_9BACT</name>
<dbReference type="CDD" id="cd00413">
    <property type="entry name" value="Glyco_hydrolase_16"/>
    <property type="match status" value="1"/>
</dbReference>
<dbReference type="AlphaFoldDB" id="A0A3N4PVM2"/>
<dbReference type="GO" id="GO:0005975">
    <property type="term" value="P:carbohydrate metabolic process"/>
    <property type="evidence" value="ECO:0007669"/>
    <property type="project" value="InterPro"/>
</dbReference>
<dbReference type="Pfam" id="PF20009">
    <property type="entry name" value="GEVED"/>
    <property type="match status" value="1"/>
</dbReference>
<feature type="signal peptide" evidence="2">
    <location>
        <begin position="1"/>
        <end position="19"/>
    </location>
</feature>
<dbReference type="InterPro" id="IPR000757">
    <property type="entry name" value="Beta-glucanase-like"/>
</dbReference>
<evidence type="ECO:0000256" key="2">
    <source>
        <dbReference type="SAM" id="SignalP"/>
    </source>
</evidence>
<feature type="domain" description="GH16" evidence="4">
    <location>
        <begin position="118"/>
        <end position="400"/>
    </location>
</feature>
<gene>
    <name evidence="5" type="ORF">EGT74_00215</name>
</gene>
<keyword evidence="2" id="KW-0732">Signal</keyword>
<dbReference type="SUPFAM" id="SSF49265">
    <property type="entry name" value="Fibronectin type III"/>
    <property type="match status" value="1"/>
</dbReference>
<dbReference type="PROSITE" id="PS50853">
    <property type="entry name" value="FN3"/>
    <property type="match status" value="1"/>
</dbReference>
<feature type="domain" description="Fibronectin type-III" evidence="3">
    <location>
        <begin position="21"/>
        <end position="113"/>
    </location>
</feature>
<keyword evidence="6" id="KW-1185">Reference proteome</keyword>
<evidence type="ECO:0000313" key="6">
    <source>
        <dbReference type="Proteomes" id="UP000278351"/>
    </source>
</evidence>
<dbReference type="InterPro" id="IPR036116">
    <property type="entry name" value="FN3_sf"/>
</dbReference>
<dbReference type="Pfam" id="PF00041">
    <property type="entry name" value="fn3"/>
    <property type="match status" value="1"/>
</dbReference>
<dbReference type="CDD" id="cd00063">
    <property type="entry name" value="FN3"/>
    <property type="match status" value="1"/>
</dbReference>
<dbReference type="OrthoDB" id="692153at2"/>
<dbReference type="InterPro" id="IPR013783">
    <property type="entry name" value="Ig-like_fold"/>
</dbReference>
<dbReference type="GO" id="GO:0004553">
    <property type="term" value="F:hydrolase activity, hydrolyzing O-glycosyl compounds"/>
    <property type="evidence" value="ECO:0007669"/>
    <property type="project" value="InterPro"/>
</dbReference>
<evidence type="ECO:0000313" key="5">
    <source>
        <dbReference type="EMBL" id="RPE12016.1"/>
    </source>
</evidence>
<evidence type="ECO:0000259" key="4">
    <source>
        <dbReference type="PROSITE" id="PS51762"/>
    </source>
</evidence>
<comment type="similarity">
    <text evidence="1">Belongs to the glycosyl hydrolase 16 family.</text>
</comment>
<dbReference type="EMBL" id="RPDH01000001">
    <property type="protein sequence ID" value="RPE12016.1"/>
    <property type="molecule type" value="Genomic_DNA"/>
</dbReference>
<dbReference type="SUPFAM" id="SSF49899">
    <property type="entry name" value="Concanavalin A-like lectins/glucanases"/>
    <property type="match status" value="1"/>
</dbReference>
<dbReference type="InterPro" id="IPR026444">
    <property type="entry name" value="Secre_tail"/>
</dbReference>
<dbReference type="Pfam" id="PF18962">
    <property type="entry name" value="Por_Secre_tail"/>
    <property type="match status" value="1"/>
</dbReference>
<dbReference type="NCBIfam" id="TIGR04183">
    <property type="entry name" value="Por_Secre_tail"/>
    <property type="match status" value="1"/>
</dbReference>
<dbReference type="InterPro" id="IPR045474">
    <property type="entry name" value="GEVED"/>
</dbReference>
<dbReference type="Gene3D" id="2.60.40.10">
    <property type="entry name" value="Immunoglobulins"/>
    <property type="match status" value="1"/>
</dbReference>
<sequence length="804" mass="86914">MKKLLFFISFLLVAVTSIAQTPAAPTALKLTGTRSWIRLNWTDNAANEQGYRIYWSTANVKPGTPNATIGANTGRYYISTVNALTDYYVWVEAYNASGASSALTGMVNTTKAWVLDPAETGSLSIPSSAAVPAGMQLYWHDEFNDALLNRNKWSTNYYSTIDYRDTTNLTKMQTNTLPQPAYRMTGSSIQLLVSAAAPAQAFWPNGRKVSSIQTYDWQSNENYLDNKRGGYYEIRVRRSNTTQVTNLNAAYWFDSPGPDLKYYAELGNTFTSKTGPVTGVRPRGQVFEIDVFEQGDNAATSTITPFTIHGNVAADGTFQGNLGTYNATLTNQTSWATHGMLWTPTSIKYYINGALKKEWSGKTDIKSANHFMNVFLGIYGAGDSASMEVDFIRGYQWPVVNGNELPNGGAEYGTQLLPWEGTATVSATAQRSGSNGFALTAGQTLTQYVYLDNNQNYQLKYWAAGAGNLEAKVENITPVKGTTQNIYLAAAAVTASFSQSVLDCKTGTEYGDHVKTVKVTFTNTGTGLIKLDDIALEKGGTGGSASYCTASGGTHATDRYITSLTSTGAGHNISYSNSAYPANGYGYYTADSIAAAQGNSFTLNMTNSNNTKWSRVNVYADWNGNGSFTDAGETLFTAGNASQDNSATVLNISRTVSVPASAVTGNTRMRVRFYDAWNTDPGPCGQADYTTAHDFKLRITPAGGGGALAVAHTMPAEEQKTEGIFSIYPNPASGQFTVKHESTAAAQGRLNILNMAGETVQRRDVRVEKGMNRFTVSIAGIPAGIYVVVLEAHNRKSTQKLTIR</sequence>
<dbReference type="InterPro" id="IPR003961">
    <property type="entry name" value="FN3_dom"/>
</dbReference>
<feature type="chain" id="PRO_5018076915" evidence="2">
    <location>
        <begin position="20"/>
        <end position="804"/>
    </location>
</feature>
<evidence type="ECO:0000259" key="3">
    <source>
        <dbReference type="PROSITE" id="PS50853"/>
    </source>
</evidence>
<reference evidence="5 6" key="1">
    <citation type="submission" date="2018-11" db="EMBL/GenBank/DDBJ databases">
        <title>Chitinophaga lutea sp.nov., isolate from arsenic contaminated soil.</title>
        <authorList>
            <person name="Zong Y."/>
        </authorList>
    </citation>
    <scope>NUCLEOTIDE SEQUENCE [LARGE SCALE GENOMIC DNA]</scope>
    <source>
        <strain evidence="5 6">ZY74</strain>
    </source>
</reference>
<dbReference type="Proteomes" id="UP000278351">
    <property type="component" value="Unassembled WGS sequence"/>
</dbReference>
<dbReference type="Gene3D" id="2.60.120.200">
    <property type="match status" value="1"/>
</dbReference>
<dbReference type="PROSITE" id="PS51762">
    <property type="entry name" value="GH16_2"/>
    <property type="match status" value="1"/>
</dbReference>
<accession>A0A3N4PVM2</accession>
<comment type="caution">
    <text evidence="5">The sequence shown here is derived from an EMBL/GenBank/DDBJ whole genome shotgun (WGS) entry which is preliminary data.</text>
</comment>
<dbReference type="InterPro" id="IPR013320">
    <property type="entry name" value="ConA-like_dom_sf"/>
</dbReference>
<dbReference type="RefSeq" id="WP_123844431.1">
    <property type="nucleotide sequence ID" value="NZ_RPDH01000001.1"/>
</dbReference>